<evidence type="ECO:0000313" key="3">
    <source>
        <dbReference type="Proteomes" id="UP000594003"/>
    </source>
</evidence>
<protein>
    <submittedName>
        <fullName evidence="2">Uncharacterized protein</fullName>
    </submittedName>
</protein>
<name>A0A7M1RX06_9CAUD</name>
<dbReference type="RefSeq" id="YP_010111046.1">
    <property type="nucleotide sequence ID" value="NC_055877.1"/>
</dbReference>
<sequence length="185" mass="21348">MKKNRIYTTIRIVGLIGIMCFVIYLVGNFIYFGVYEINEIINNNNNNNIDNVCIGTNNNQYNDSSRPVKGIEYKDSLDSLHIPHIIFDKELNCYAISLAGNKLEDIANYDELVKQMNRLEYNRNKYKDCTIEDIKLVGTHCADNIHQAAEAIRYNLSHKDNPYNEAYDAGYDAGYETAKRELENK</sequence>
<proteinExistence type="predicted"/>
<dbReference type="KEGG" id="vg:65129371"/>
<feature type="transmembrane region" description="Helical" evidence="1">
    <location>
        <begin position="12"/>
        <end position="34"/>
    </location>
</feature>
<dbReference type="Proteomes" id="UP000594003">
    <property type="component" value="Segment"/>
</dbReference>
<keyword evidence="1" id="KW-1133">Transmembrane helix</keyword>
<keyword evidence="1" id="KW-0472">Membrane</keyword>
<dbReference type="GeneID" id="65129371"/>
<reference evidence="2 3" key="1">
    <citation type="submission" date="2020-07" db="EMBL/GenBank/DDBJ databases">
        <title>Taxonomic proposal: Crassvirales, a new order of highly abundant and diverse bacterial viruses.</title>
        <authorList>
            <person name="Shkoporov A.N."/>
            <person name="Stockdale S.R."/>
            <person name="Guerin E."/>
            <person name="Ross R.P."/>
            <person name="Hill C."/>
        </authorList>
    </citation>
    <scope>NUCLEOTIDE SEQUENCE [LARGE SCALE GENOMIC DNA]</scope>
</reference>
<accession>A0A7M1RX06</accession>
<dbReference type="EMBL" id="MT774384">
    <property type="protein sequence ID" value="QOR58888.1"/>
    <property type="molecule type" value="Genomic_DNA"/>
</dbReference>
<evidence type="ECO:0000256" key="1">
    <source>
        <dbReference type="SAM" id="Phobius"/>
    </source>
</evidence>
<keyword evidence="3" id="KW-1185">Reference proteome</keyword>
<evidence type="ECO:0000313" key="2">
    <source>
        <dbReference type="EMBL" id="QOR58888.1"/>
    </source>
</evidence>
<keyword evidence="1" id="KW-0812">Transmembrane</keyword>
<organism evidence="2 3">
    <name type="scientific">uncultured phage cr8_1</name>
    <dbReference type="NCBI Taxonomy" id="2772068"/>
    <lineage>
        <taxon>Viruses</taxon>
        <taxon>Duplodnaviria</taxon>
        <taxon>Heunggongvirae</taxon>
        <taxon>Uroviricota</taxon>
        <taxon>Caudoviricetes</taxon>
        <taxon>Crassvirales</taxon>
        <taxon>Intestiviridae</taxon>
        <taxon>Obtuvirinae</taxon>
        <taxon>Fohxhuevirus</taxon>
        <taxon>Fohxhuevirus gastrointestinalis</taxon>
    </lineage>
</organism>